<evidence type="ECO:0000313" key="4">
    <source>
        <dbReference type="Proteomes" id="UP000321464"/>
    </source>
</evidence>
<dbReference type="CDD" id="cd05288">
    <property type="entry name" value="PGDH"/>
    <property type="match status" value="1"/>
</dbReference>
<evidence type="ECO:0000313" key="3">
    <source>
        <dbReference type="EMBL" id="GEO01277.1"/>
    </source>
</evidence>
<gene>
    <name evidence="3" type="ORF">NSE01_31090</name>
</gene>
<dbReference type="AlphaFoldDB" id="A0A512ANV7"/>
<dbReference type="Pfam" id="PF16884">
    <property type="entry name" value="ADH_N_2"/>
    <property type="match status" value="1"/>
</dbReference>
<dbReference type="FunFam" id="3.40.50.720:FF:000121">
    <property type="entry name" value="Prostaglandin reductase 2"/>
    <property type="match status" value="1"/>
</dbReference>
<name>A0A512ANV7_9SPHN</name>
<keyword evidence="1" id="KW-0560">Oxidoreductase</keyword>
<dbReference type="PANTHER" id="PTHR43205">
    <property type="entry name" value="PROSTAGLANDIN REDUCTASE"/>
    <property type="match status" value="1"/>
</dbReference>
<organism evidence="3 4">
    <name type="scientific">Novosphingobium sediminis</name>
    <dbReference type="NCBI Taxonomy" id="707214"/>
    <lineage>
        <taxon>Bacteria</taxon>
        <taxon>Pseudomonadati</taxon>
        <taxon>Pseudomonadota</taxon>
        <taxon>Alphaproteobacteria</taxon>
        <taxon>Sphingomonadales</taxon>
        <taxon>Sphingomonadaceae</taxon>
        <taxon>Novosphingobium</taxon>
    </lineage>
</organism>
<accession>A0A512ANV7</accession>
<evidence type="ECO:0000259" key="2">
    <source>
        <dbReference type="SMART" id="SM00829"/>
    </source>
</evidence>
<dbReference type="Gene3D" id="3.40.50.720">
    <property type="entry name" value="NAD(P)-binding Rossmann-like Domain"/>
    <property type="match status" value="1"/>
</dbReference>
<dbReference type="PANTHER" id="PTHR43205:SF7">
    <property type="entry name" value="PROSTAGLANDIN REDUCTASE 1"/>
    <property type="match status" value="1"/>
</dbReference>
<dbReference type="InterPro" id="IPR011032">
    <property type="entry name" value="GroES-like_sf"/>
</dbReference>
<dbReference type="Proteomes" id="UP000321464">
    <property type="component" value="Unassembled WGS sequence"/>
</dbReference>
<comment type="caution">
    <text evidence="3">The sequence shown here is derived from an EMBL/GenBank/DDBJ whole genome shotgun (WGS) entry which is preliminary data.</text>
</comment>
<dbReference type="InterPro" id="IPR036291">
    <property type="entry name" value="NAD(P)-bd_dom_sf"/>
</dbReference>
<dbReference type="InterPro" id="IPR045010">
    <property type="entry name" value="MDR_fam"/>
</dbReference>
<dbReference type="Gene3D" id="3.90.180.10">
    <property type="entry name" value="Medium-chain alcohol dehydrogenases, catalytic domain"/>
    <property type="match status" value="1"/>
</dbReference>
<dbReference type="InterPro" id="IPR041694">
    <property type="entry name" value="ADH_N_2"/>
</dbReference>
<dbReference type="InterPro" id="IPR013149">
    <property type="entry name" value="ADH-like_C"/>
</dbReference>
<dbReference type="SUPFAM" id="SSF51735">
    <property type="entry name" value="NAD(P)-binding Rossmann-fold domains"/>
    <property type="match status" value="1"/>
</dbReference>
<sequence length="358" mass="38119">MGAKRRLDAPNARAGDCSMSPVMNTANRHWILARRPVGNAYAEAFELKSETLPALSDGQILVRNKVLSMDSGTRMYMTDREDSYQPGTPLGAKLIGTVLGVVEESRHPAYKAGMRVRCYGQWADFSLVEPDTTYCTVLDGAHADLKEYVGIYGANGWTAWVGVVETCAAKAGETFVVSAAAGCTGLMAGQIAKARGCRVIGIAGGAAKCDLLTGEYGFDGAIDYKSADVEAALALLCPDGIDVYFDNVGGAILDAALANMALFGRVAVCGLITNYIAQGPVPGPYRFDQVLMKRLRIEGFFSPDFYAREPQFNPELAKLAAAGQLRLPFEVSTGLEATPAAFTKLFTGANIGKVVVEL</sequence>
<feature type="domain" description="Enoyl reductase (ER)" evidence="2">
    <location>
        <begin position="38"/>
        <end position="356"/>
    </location>
</feature>
<dbReference type="SMART" id="SM00829">
    <property type="entry name" value="PKS_ER"/>
    <property type="match status" value="1"/>
</dbReference>
<dbReference type="GO" id="GO:0016628">
    <property type="term" value="F:oxidoreductase activity, acting on the CH-CH group of donors, NAD or NADP as acceptor"/>
    <property type="evidence" value="ECO:0007669"/>
    <property type="project" value="InterPro"/>
</dbReference>
<protein>
    <submittedName>
        <fullName evidence="3">NADP-dependent oxidoreductase</fullName>
    </submittedName>
</protein>
<evidence type="ECO:0000256" key="1">
    <source>
        <dbReference type="ARBA" id="ARBA00023002"/>
    </source>
</evidence>
<dbReference type="Pfam" id="PF00107">
    <property type="entry name" value="ADH_zinc_N"/>
    <property type="match status" value="1"/>
</dbReference>
<keyword evidence="4" id="KW-1185">Reference proteome</keyword>
<reference evidence="3 4" key="1">
    <citation type="submission" date="2019-07" db="EMBL/GenBank/DDBJ databases">
        <title>Whole genome shotgun sequence of Novosphingobium sediminis NBRC 106119.</title>
        <authorList>
            <person name="Hosoyama A."/>
            <person name="Uohara A."/>
            <person name="Ohji S."/>
            <person name="Ichikawa N."/>
        </authorList>
    </citation>
    <scope>NUCLEOTIDE SEQUENCE [LARGE SCALE GENOMIC DNA]</scope>
    <source>
        <strain evidence="3 4">NBRC 106119</strain>
    </source>
</reference>
<dbReference type="SUPFAM" id="SSF50129">
    <property type="entry name" value="GroES-like"/>
    <property type="match status" value="1"/>
</dbReference>
<proteinExistence type="predicted"/>
<dbReference type="InterPro" id="IPR020843">
    <property type="entry name" value="ER"/>
</dbReference>
<dbReference type="EMBL" id="BJYR01000020">
    <property type="protein sequence ID" value="GEO01277.1"/>
    <property type="molecule type" value="Genomic_DNA"/>
</dbReference>